<evidence type="ECO:0008006" key="3">
    <source>
        <dbReference type="Google" id="ProtNLM"/>
    </source>
</evidence>
<reference evidence="2" key="1">
    <citation type="journal article" date="2019" name="Int. J. Syst. Evol. Microbiol.">
        <title>The Global Catalogue of Microorganisms (GCM) 10K type strain sequencing project: providing services to taxonomists for standard genome sequencing and annotation.</title>
        <authorList>
            <consortium name="The Broad Institute Genomics Platform"/>
            <consortium name="The Broad Institute Genome Sequencing Center for Infectious Disease"/>
            <person name="Wu L."/>
            <person name="Ma J."/>
        </authorList>
    </citation>
    <scope>NUCLEOTIDE SEQUENCE [LARGE SCALE GENOMIC DNA]</scope>
    <source>
        <strain evidence="2">KCTC 62195</strain>
    </source>
</reference>
<accession>A0ABV7AVW2</accession>
<dbReference type="RefSeq" id="WP_377814552.1">
    <property type="nucleotide sequence ID" value="NZ_JBHRSJ010000022.1"/>
</dbReference>
<dbReference type="EMBL" id="JBHRSJ010000022">
    <property type="protein sequence ID" value="MFC2972896.1"/>
    <property type="molecule type" value="Genomic_DNA"/>
</dbReference>
<protein>
    <recommendedName>
        <fullName evidence="3">GIY-YIG domain-containing protein</fullName>
    </recommendedName>
</protein>
<gene>
    <name evidence="1" type="ORF">ACFOJE_11815</name>
</gene>
<organism evidence="1 2">
    <name type="scientific">Azotobacter bryophylli</name>
    <dbReference type="NCBI Taxonomy" id="1986537"/>
    <lineage>
        <taxon>Bacteria</taxon>
        <taxon>Pseudomonadati</taxon>
        <taxon>Pseudomonadota</taxon>
        <taxon>Gammaproteobacteria</taxon>
        <taxon>Pseudomonadales</taxon>
        <taxon>Pseudomonadaceae</taxon>
        <taxon>Azotobacter</taxon>
    </lineage>
</organism>
<dbReference type="Proteomes" id="UP001595457">
    <property type="component" value="Unassembled WGS sequence"/>
</dbReference>
<proteinExistence type="predicted"/>
<sequence length="150" mass="16703">MSYIDKLIENCKTAKAALPSKITEVDDLSALDGVQKAIYIIEEQGGNPEETFLAFSRYKEKKERACAKLNAPSRVMYVGSSTTGVKKRIEQHMGQGNKGTYALHLSHWFNGKYQVTVKQYDVTNEVLQIIEDDLSDALKPAFGKQGGNNK</sequence>
<comment type="caution">
    <text evidence="1">The sequence shown here is derived from an EMBL/GenBank/DDBJ whole genome shotgun (WGS) entry which is preliminary data.</text>
</comment>
<name>A0ABV7AVW2_9GAMM</name>
<evidence type="ECO:0000313" key="2">
    <source>
        <dbReference type="Proteomes" id="UP001595457"/>
    </source>
</evidence>
<evidence type="ECO:0000313" key="1">
    <source>
        <dbReference type="EMBL" id="MFC2972896.1"/>
    </source>
</evidence>
<keyword evidence="2" id="KW-1185">Reference proteome</keyword>